<reference evidence="4 5" key="1">
    <citation type="submission" date="2020-06" db="EMBL/GenBank/DDBJ databases">
        <authorList>
            <consortium name="Wellcome Sanger Institute Data Sharing"/>
        </authorList>
    </citation>
    <scope>NUCLEOTIDE SEQUENCE [LARGE SCALE GENOMIC DNA]</scope>
</reference>
<dbReference type="GO" id="GO:0016787">
    <property type="term" value="F:hydrolase activity"/>
    <property type="evidence" value="ECO:0007669"/>
    <property type="project" value="InterPro"/>
</dbReference>
<protein>
    <recommendedName>
        <fullName evidence="6">Endonuclease domain-containing 1 protein-like</fullName>
    </recommendedName>
</protein>
<dbReference type="PANTHER" id="PTHR21472:SF30">
    <property type="entry name" value="ENDONUCLEASE DOMAIN-CONTAINING 1 PROTEIN-RELATED"/>
    <property type="match status" value="1"/>
</dbReference>
<dbReference type="GO" id="GO:0046872">
    <property type="term" value="F:metal ion binding"/>
    <property type="evidence" value="ECO:0007669"/>
    <property type="project" value="InterPro"/>
</dbReference>
<evidence type="ECO:0000313" key="4">
    <source>
        <dbReference type="Ensembl" id="ENSDCDP00010021284.1"/>
    </source>
</evidence>
<dbReference type="SUPFAM" id="SSF54060">
    <property type="entry name" value="His-Me finger endonucleases"/>
    <property type="match status" value="1"/>
</dbReference>
<keyword evidence="5" id="KW-1185">Reference proteome</keyword>
<proteinExistence type="predicted"/>
<dbReference type="PANTHER" id="PTHR21472">
    <property type="entry name" value="ENDONUCLEASE DOMAIN-CONTAINING 1 PROTEIN ENDOD1"/>
    <property type="match status" value="1"/>
</dbReference>
<reference evidence="4" key="2">
    <citation type="submission" date="2025-08" db="UniProtKB">
        <authorList>
            <consortium name="Ensembl"/>
        </authorList>
    </citation>
    <scope>IDENTIFICATION</scope>
</reference>
<dbReference type="InterPro" id="IPR044925">
    <property type="entry name" value="His-Me_finger_sf"/>
</dbReference>
<reference evidence="4" key="3">
    <citation type="submission" date="2025-09" db="UniProtKB">
        <authorList>
            <consortium name="Ensembl"/>
        </authorList>
    </citation>
    <scope>IDENTIFICATION</scope>
</reference>
<evidence type="ECO:0000313" key="5">
    <source>
        <dbReference type="Proteomes" id="UP000694580"/>
    </source>
</evidence>
<keyword evidence="1" id="KW-0732">Signal</keyword>
<dbReference type="InterPro" id="IPR039015">
    <property type="entry name" value="ENDOD1"/>
</dbReference>
<organism evidence="4 5">
    <name type="scientific">Denticeps clupeoides</name>
    <name type="common">denticle herring</name>
    <dbReference type="NCBI Taxonomy" id="299321"/>
    <lineage>
        <taxon>Eukaryota</taxon>
        <taxon>Metazoa</taxon>
        <taxon>Chordata</taxon>
        <taxon>Craniata</taxon>
        <taxon>Vertebrata</taxon>
        <taxon>Euteleostomi</taxon>
        <taxon>Actinopterygii</taxon>
        <taxon>Neopterygii</taxon>
        <taxon>Teleostei</taxon>
        <taxon>Clupei</taxon>
        <taxon>Clupeiformes</taxon>
        <taxon>Denticipitoidei</taxon>
        <taxon>Denticipitidae</taxon>
        <taxon>Denticeps</taxon>
    </lineage>
</organism>
<name>A0AAY4BK16_9TELE</name>
<dbReference type="Proteomes" id="UP000694580">
    <property type="component" value="Chromosome 3"/>
</dbReference>
<dbReference type="SMART" id="SM00477">
    <property type="entry name" value="NUC"/>
    <property type="match status" value="1"/>
</dbReference>
<dbReference type="InterPro" id="IPR020821">
    <property type="entry name" value="ENPP1-3/EXOG-like_nuc-like"/>
</dbReference>
<evidence type="ECO:0000256" key="1">
    <source>
        <dbReference type="SAM" id="SignalP"/>
    </source>
</evidence>
<dbReference type="InterPro" id="IPR044929">
    <property type="entry name" value="DNA/RNA_non-sp_Endonuclease_sf"/>
</dbReference>
<feature type="domain" description="DNA/RNA non-specific endonuclease/pyrophosphatase/phosphodiesterase" evidence="3">
    <location>
        <begin position="66"/>
        <end position="274"/>
    </location>
</feature>
<dbReference type="SMART" id="SM00892">
    <property type="entry name" value="Endonuclease_NS"/>
    <property type="match status" value="1"/>
</dbReference>
<feature type="domain" description="ENPP1-3/EXOG-like endonuclease/phosphodiesterase" evidence="2">
    <location>
        <begin position="67"/>
        <end position="274"/>
    </location>
</feature>
<dbReference type="GeneTree" id="ENSGT01030000234592"/>
<dbReference type="Ensembl" id="ENSDCDT00010023351.1">
    <property type="protein sequence ID" value="ENSDCDP00010021284.1"/>
    <property type="gene ID" value="ENSDCDG00010010418.1"/>
</dbReference>
<dbReference type="AlphaFoldDB" id="A0AAY4BK16"/>
<accession>A0AAY4BK16</accession>
<sequence length="289" mass="32489">MTPPALLLLLLFISLAEGHVVQSFKGTCGQFFITDPKDQNNHIPPTILTDNQDPDRYKQICQRYSSQYRYATLYDTQNRIPVYSAYQYTGHTKLKRKTTWMIEPQLDELTASRSMGSESKVDKSKRGNYQALNKDFNSTYHKGHLYPVCHNDNQPCAYATFTLTNAAPQTSSDNLDWYHKVEAKVNKELEKICNTAHIVTGVVPGSKWMKKDNREVNIPSHFWTAYCCTGKPGGPVTRAVLAQTNPLTIDNNVVTVDDLNQKLSSLYGSSVPATGFEGPRQTVTLTILS</sequence>
<dbReference type="Pfam" id="PF01223">
    <property type="entry name" value="Endonuclease_NS"/>
    <property type="match status" value="1"/>
</dbReference>
<feature type="signal peptide" evidence="1">
    <location>
        <begin position="1"/>
        <end position="18"/>
    </location>
</feature>
<feature type="chain" id="PRO_5044196204" description="Endonuclease domain-containing 1 protein-like" evidence="1">
    <location>
        <begin position="19"/>
        <end position="289"/>
    </location>
</feature>
<dbReference type="GO" id="GO:0003676">
    <property type="term" value="F:nucleic acid binding"/>
    <property type="evidence" value="ECO:0007669"/>
    <property type="project" value="InterPro"/>
</dbReference>
<gene>
    <name evidence="4" type="primary">LOC114785445</name>
</gene>
<evidence type="ECO:0000259" key="3">
    <source>
        <dbReference type="SMART" id="SM00892"/>
    </source>
</evidence>
<dbReference type="Gene3D" id="3.40.570.10">
    <property type="entry name" value="Extracellular Endonuclease, subunit A"/>
    <property type="match status" value="1"/>
</dbReference>
<dbReference type="InterPro" id="IPR001604">
    <property type="entry name" value="Endo_G_ENPP1-like_dom"/>
</dbReference>
<evidence type="ECO:0008006" key="6">
    <source>
        <dbReference type="Google" id="ProtNLM"/>
    </source>
</evidence>
<evidence type="ECO:0000259" key="2">
    <source>
        <dbReference type="SMART" id="SM00477"/>
    </source>
</evidence>